<dbReference type="Gene3D" id="3.90.190.10">
    <property type="entry name" value="Protein tyrosine phosphatase superfamily"/>
    <property type="match status" value="1"/>
</dbReference>
<proteinExistence type="predicted"/>
<protein>
    <recommendedName>
        <fullName evidence="2">Tyrosine-protein phosphatase domain-containing protein</fullName>
    </recommendedName>
</protein>
<dbReference type="PROSITE" id="PS50054">
    <property type="entry name" value="TYR_PHOSPHATASE_DUAL"/>
    <property type="match status" value="1"/>
</dbReference>
<dbReference type="KEGG" id="pbf:CFX0092_A0635"/>
<dbReference type="SMART" id="SM00195">
    <property type="entry name" value="DSPc"/>
    <property type="match status" value="1"/>
</dbReference>
<evidence type="ECO:0000259" key="2">
    <source>
        <dbReference type="PROSITE" id="PS50054"/>
    </source>
</evidence>
<dbReference type="InterPro" id="IPR000340">
    <property type="entry name" value="Dual-sp_phosphatase_cat-dom"/>
</dbReference>
<feature type="region of interest" description="Disordered" evidence="1">
    <location>
        <begin position="148"/>
        <end position="182"/>
    </location>
</feature>
<accession>A0A170PED5</accession>
<evidence type="ECO:0000313" key="4">
    <source>
        <dbReference type="Proteomes" id="UP000215027"/>
    </source>
</evidence>
<dbReference type="EMBL" id="LN890655">
    <property type="protein sequence ID" value="CUS02513.2"/>
    <property type="molecule type" value="Genomic_DNA"/>
</dbReference>
<organism evidence="3 4">
    <name type="scientific">Candidatus Promineifilum breve</name>
    <dbReference type="NCBI Taxonomy" id="1806508"/>
    <lineage>
        <taxon>Bacteria</taxon>
        <taxon>Bacillati</taxon>
        <taxon>Chloroflexota</taxon>
        <taxon>Ardenticatenia</taxon>
        <taxon>Candidatus Promineifilales</taxon>
        <taxon>Candidatus Promineifilaceae</taxon>
        <taxon>Candidatus Promineifilum</taxon>
    </lineage>
</organism>
<keyword evidence="4" id="KW-1185">Reference proteome</keyword>
<evidence type="ECO:0000256" key="1">
    <source>
        <dbReference type="SAM" id="MobiDB-lite"/>
    </source>
</evidence>
<dbReference type="InterPro" id="IPR029021">
    <property type="entry name" value="Prot-tyrosine_phosphatase-like"/>
</dbReference>
<dbReference type="InterPro" id="IPR020422">
    <property type="entry name" value="TYR_PHOSPHATASE_DUAL_dom"/>
</dbReference>
<gene>
    <name evidence="3" type="ORF">CFX0092_A0635</name>
</gene>
<evidence type="ECO:0000313" key="3">
    <source>
        <dbReference type="EMBL" id="CUS02513.2"/>
    </source>
</evidence>
<dbReference type="Proteomes" id="UP000215027">
    <property type="component" value="Chromosome I"/>
</dbReference>
<reference evidence="3" key="1">
    <citation type="submission" date="2016-01" db="EMBL/GenBank/DDBJ databases">
        <authorList>
            <person name="Mcilroy J.S."/>
            <person name="Karst M S."/>
            <person name="Albertsen M."/>
        </authorList>
    </citation>
    <scope>NUCLEOTIDE SEQUENCE</scope>
    <source>
        <strain evidence="3">Cfx-K</strain>
    </source>
</reference>
<dbReference type="AlphaFoldDB" id="A0A170PED5"/>
<dbReference type="RefSeq" id="WP_095042118.1">
    <property type="nucleotide sequence ID" value="NZ_LN890655.1"/>
</dbReference>
<name>A0A170PED5_9CHLR</name>
<dbReference type="SUPFAM" id="SSF52799">
    <property type="entry name" value="(Phosphotyrosine protein) phosphatases II"/>
    <property type="match status" value="1"/>
</dbReference>
<feature type="domain" description="Tyrosine-protein phosphatase" evidence="2">
    <location>
        <begin position="2"/>
        <end position="146"/>
    </location>
</feature>
<sequence length="182" mass="20275">MSISKITDFLFIAPWPTEEDINSLEAQGVRLILSMRQRMPLTFFAHPNIQVLHLPTTDSILVPMPMDKLHRGVEAALPVIESGGGVAIFCKQGRRRSVAMACCILIALGRSAREAMELVVEKRPIADPTIWHIRRRILLFEQQWRAGNTPNRSASGGDTLPKHSVDYQSGLGRGRADPEPDQ</sequence>
<dbReference type="Pfam" id="PF00782">
    <property type="entry name" value="DSPc"/>
    <property type="match status" value="1"/>
</dbReference>